<dbReference type="InterPro" id="IPR017946">
    <property type="entry name" value="PLC-like_Pdiesterase_TIM-brl"/>
</dbReference>
<accession>A0A9D2IH72</accession>
<comment type="caution">
    <text evidence="2">The sequence shown here is derived from an EMBL/GenBank/DDBJ whole genome shotgun (WGS) entry which is preliminary data.</text>
</comment>
<dbReference type="Pfam" id="PF03009">
    <property type="entry name" value="GDPD"/>
    <property type="match status" value="1"/>
</dbReference>
<reference evidence="2" key="2">
    <citation type="submission" date="2021-04" db="EMBL/GenBank/DDBJ databases">
        <authorList>
            <person name="Gilroy R."/>
        </authorList>
    </citation>
    <scope>NUCLEOTIDE SEQUENCE</scope>
    <source>
        <strain evidence="2">CHK192-19661</strain>
    </source>
</reference>
<dbReference type="EMBL" id="DXCF01000003">
    <property type="protein sequence ID" value="HIZ08937.1"/>
    <property type="molecule type" value="Genomic_DNA"/>
</dbReference>
<evidence type="ECO:0000313" key="3">
    <source>
        <dbReference type="Proteomes" id="UP000824025"/>
    </source>
</evidence>
<sequence>MRIPENSFLRRLPVAHRGLHGQFPENSMPAFRAAAEAGYAIETDVRLSADGVPVLIHDADTLRMAGTAGKVSDLTLKQLQALRLGGSAEHIPALAELVPLLAASGTPLLLELKDVAPRRELAEKSLALLEGSGIEFAVQSFDPRILLRVKKLAPHILRGQLGCFYEKFTPKWYVVKHMCLNFLTEPDFISYRVGDLPFGRARRKDTLLLCWTVCDEDGLGRAERYADNFIFENIRPPRPEK</sequence>
<dbReference type="PANTHER" id="PTHR46211">
    <property type="entry name" value="GLYCEROPHOSPHORYL DIESTER PHOSPHODIESTERASE"/>
    <property type="match status" value="1"/>
</dbReference>
<name>A0A9D2IH72_9FIRM</name>
<organism evidence="2 3">
    <name type="scientific">Candidatus Borkfalkia avicola</name>
    <dbReference type="NCBI Taxonomy" id="2838503"/>
    <lineage>
        <taxon>Bacteria</taxon>
        <taxon>Bacillati</taxon>
        <taxon>Bacillota</taxon>
        <taxon>Clostridia</taxon>
        <taxon>Christensenellales</taxon>
        <taxon>Christensenellaceae</taxon>
        <taxon>Candidatus Borkfalkia</taxon>
    </lineage>
</organism>
<dbReference type="Gene3D" id="3.20.20.190">
    <property type="entry name" value="Phosphatidylinositol (PI) phosphodiesterase"/>
    <property type="match status" value="1"/>
</dbReference>
<evidence type="ECO:0000313" key="2">
    <source>
        <dbReference type="EMBL" id="HIZ08937.1"/>
    </source>
</evidence>
<dbReference type="PROSITE" id="PS51704">
    <property type="entry name" value="GP_PDE"/>
    <property type="match status" value="1"/>
</dbReference>
<dbReference type="AlphaFoldDB" id="A0A9D2IH72"/>
<gene>
    <name evidence="2" type="ORF">H9726_00480</name>
</gene>
<dbReference type="SUPFAM" id="SSF51695">
    <property type="entry name" value="PLC-like phosphodiesterases"/>
    <property type="match status" value="1"/>
</dbReference>
<dbReference type="InterPro" id="IPR030395">
    <property type="entry name" value="GP_PDE_dom"/>
</dbReference>
<dbReference type="Proteomes" id="UP000824025">
    <property type="component" value="Unassembled WGS sequence"/>
</dbReference>
<protein>
    <recommendedName>
        <fullName evidence="1">GP-PDE domain-containing protein</fullName>
    </recommendedName>
</protein>
<dbReference type="PANTHER" id="PTHR46211:SF14">
    <property type="entry name" value="GLYCEROPHOSPHODIESTER PHOSPHODIESTERASE"/>
    <property type="match status" value="1"/>
</dbReference>
<reference evidence="2" key="1">
    <citation type="journal article" date="2021" name="PeerJ">
        <title>Extensive microbial diversity within the chicken gut microbiome revealed by metagenomics and culture.</title>
        <authorList>
            <person name="Gilroy R."/>
            <person name="Ravi A."/>
            <person name="Getino M."/>
            <person name="Pursley I."/>
            <person name="Horton D.L."/>
            <person name="Alikhan N.F."/>
            <person name="Baker D."/>
            <person name="Gharbi K."/>
            <person name="Hall N."/>
            <person name="Watson M."/>
            <person name="Adriaenssens E.M."/>
            <person name="Foster-Nyarko E."/>
            <person name="Jarju S."/>
            <person name="Secka A."/>
            <person name="Antonio M."/>
            <person name="Oren A."/>
            <person name="Chaudhuri R.R."/>
            <person name="La Ragione R."/>
            <person name="Hildebrand F."/>
            <person name="Pallen M.J."/>
        </authorList>
    </citation>
    <scope>NUCLEOTIDE SEQUENCE</scope>
    <source>
        <strain evidence="2">CHK192-19661</strain>
    </source>
</reference>
<dbReference type="GO" id="GO:0008081">
    <property type="term" value="F:phosphoric diester hydrolase activity"/>
    <property type="evidence" value="ECO:0007669"/>
    <property type="project" value="InterPro"/>
</dbReference>
<proteinExistence type="predicted"/>
<dbReference type="GO" id="GO:0006629">
    <property type="term" value="P:lipid metabolic process"/>
    <property type="evidence" value="ECO:0007669"/>
    <property type="project" value="InterPro"/>
</dbReference>
<feature type="domain" description="GP-PDE" evidence="1">
    <location>
        <begin position="11"/>
        <end position="241"/>
    </location>
</feature>
<evidence type="ECO:0000259" key="1">
    <source>
        <dbReference type="PROSITE" id="PS51704"/>
    </source>
</evidence>